<gene>
    <name evidence="9" type="primary">dnaK</name>
    <name evidence="13" type="ORF">C8P70_103140</name>
</gene>
<comment type="induction">
    <text evidence="9">By stress conditions e.g. heat shock.</text>
</comment>
<dbReference type="InterPro" id="IPR029048">
    <property type="entry name" value="HSP70_C_sf"/>
</dbReference>
<dbReference type="FunFam" id="1.20.1270.10:FF:000001">
    <property type="entry name" value="Molecular chaperone DnaK"/>
    <property type="match status" value="1"/>
</dbReference>
<dbReference type="Gene3D" id="3.30.420.40">
    <property type="match status" value="2"/>
</dbReference>
<keyword evidence="6 9" id="KW-0067">ATP-binding</keyword>
<evidence type="ECO:0000256" key="4">
    <source>
        <dbReference type="ARBA" id="ARBA00022553"/>
    </source>
</evidence>
<comment type="caution">
    <text evidence="13">The sequence shown here is derived from an EMBL/GenBank/DDBJ whole genome shotgun (WGS) entry which is preliminary data.</text>
</comment>
<dbReference type="GO" id="GO:0140662">
    <property type="term" value="F:ATP-dependent protein folding chaperone"/>
    <property type="evidence" value="ECO:0007669"/>
    <property type="project" value="InterPro"/>
</dbReference>
<evidence type="ECO:0000313" key="14">
    <source>
        <dbReference type="Proteomes" id="UP000295215"/>
    </source>
</evidence>
<dbReference type="InterPro" id="IPR013126">
    <property type="entry name" value="Hsp_70_fam"/>
</dbReference>
<evidence type="ECO:0000256" key="8">
    <source>
        <dbReference type="ARBA" id="ARBA00023186"/>
    </source>
</evidence>
<dbReference type="PROSITE" id="PS00329">
    <property type="entry name" value="HSP70_2"/>
    <property type="match status" value="1"/>
</dbReference>
<dbReference type="FunFam" id="3.30.420.40:FF:000020">
    <property type="entry name" value="Chaperone protein HscA homolog"/>
    <property type="match status" value="1"/>
</dbReference>
<evidence type="ECO:0000256" key="7">
    <source>
        <dbReference type="ARBA" id="ARBA00023016"/>
    </source>
</evidence>
<keyword evidence="7 9" id="KW-0346">Stress response</keyword>
<dbReference type="Pfam" id="PF00012">
    <property type="entry name" value="HSP70"/>
    <property type="match status" value="1"/>
</dbReference>
<evidence type="ECO:0000256" key="10">
    <source>
        <dbReference type="RuleBase" id="RU003322"/>
    </source>
</evidence>
<evidence type="ECO:0000256" key="11">
    <source>
        <dbReference type="SAM" id="Coils"/>
    </source>
</evidence>
<proteinExistence type="evidence at transcript level"/>
<keyword evidence="5 9" id="KW-0547">Nucleotide-binding</keyword>
<dbReference type="Proteomes" id="UP000295215">
    <property type="component" value="Unassembled WGS sequence"/>
</dbReference>
<dbReference type="InterPro" id="IPR029047">
    <property type="entry name" value="HSP70_peptide-bd_sf"/>
</dbReference>
<dbReference type="GO" id="GO:0005524">
    <property type="term" value="F:ATP binding"/>
    <property type="evidence" value="ECO:0007669"/>
    <property type="project" value="UniProtKB-UniRule"/>
</dbReference>
<dbReference type="GO" id="GO:0051082">
    <property type="term" value="F:unfolded protein binding"/>
    <property type="evidence" value="ECO:0007669"/>
    <property type="project" value="InterPro"/>
</dbReference>
<evidence type="ECO:0000256" key="2">
    <source>
        <dbReference type="ARBA" id="ARBA00007381"/>
    </source>
</evidence>
<evidence type="ECO:0000313" key="13">
    <source>
        <dbReference type="EMBL" id="TDS65114.1"/>
    </source>
</evidence>
<dbReference type="HAMAP" id="MF_00332">
    <property type="entry name" value="DnaK"/>
    <property type="match status" value="1"/>
</dbReference>
<feature type="modified residue" description="Phosphothreonine; by autocatalysis" evidence="9">
    <location>
        <position position="197"/>
    </location>
</feature>
<reference evidence="13 14" key="1">
    <citation type="submission" date="2019-03" db="EMBL/GenBank/DDBJ databases">
        <title>Genomic Encyclopedia of Archaeal and Bacterial Type Strains, Phase II (KMG-II): from individual species to whole genera.</title>
        <authorList>
            <person name="Goeker M."/>
        </authorList>
    </citation>
    <scope>NUCLEOTIDE SEQUENCE [LARGE SCALE GENOMIC DNA]</scope>
    <source>
        <strain evidence="13 14">DSM 28213</strain>
    </source>
</reference>
<dbReference type="AlphaFoldDB" id="A0A4R7F626"/>
<evidence type="ECO:0000256" key="12">
    <source>
        <dbReference type="SAM" id="MobiDB-lite"/>
    </source>
</evidence>
<feature type="compositionally biased region" description="Polar residues" evidence="12">
    <location>
        <begin position="602"/>
        <end position="618"/>
    </location>
</feature>
<dbReference type="SUPFAM" id="SSF53067">
    <property type="entry name" value="Actin-like ATPase domain"/>
    <property type="match status" value="2"/>
</dbReference>
<dbReference type="GO" id="GO:0005737">
    <property type="term" value="C:cytoplasm"/>
    <property type="evidence" value="ECO:0007669"/>
    <property type="project" value="UniProtKB-ARBA"/>
</dbReference>
<dbReference type="CDD" id="cd10234">
    <property type="entry name" value="ASKHA_NBD_HSP70_DnaK-like"/>
    <property type="match status" value="1"/>
</dbReference>
<feature type="region of interest" description="Disordered" evidence="12">
    <location>
        <begin position="594"/>
        <end position="634"/>
    </location>
</feature>
<comment type="function">
    <text evidence="1 9">Acts as a chaperone.</text>
</comment>
<dbReference type="InterPro" id="IPR043129">
    <property type="entry name" value="ATPase_NBD"/>
</dbReference>
<dbReference type="NCBIfam" id="TIGR02350">
    <property type="entry name" value="prok_dnaK"/>
    <property type="match status" value="1"/>
</dbReference>
<dbReference type="PRINTS" id="PR00301">
    <property type="entry name" value="HEATSHOCK70"/>
</dbReference>
<evidence type="ECO:0000256" key="1">
    <source>
        <dbReference type="ARBA" id="ARBA00002290"/>
    </source>
</evidence>
<name>A0A4R7F626_9FLAO</name>
<dbReference type="PROSITE" id="PS00297">
    <property type="entry name" value="HSP70_1"/>
    <property type="match status" value="1"/>
</dbReference>
<dbReference type="OrthoDB" id="9766019at2"/>
<dbReference type="NCBIfam" id="NF001413">
    <property type="entry name" value="PRK00290.1"/>
    <property type="match status" value="1"/>
</dbReference>
<keyword evidence="14" id="KW-1185">Reference proteome</keyword>
<dbReference type="RefSeq" id="WP_133711718.1">
    <property type="nucleotide sequence ID" value="NZ_SOAG01000003.1"/>
</dbReference>
<dbReference type="InterPro" id="IPR012725">
    <property type="entry name" value="Chaperone_DnaK"/>
</dbReference>
<dbReference type="PANTHER" id="PTHR19375">
    <property type="entry name" value="HEAT SHOCK PROTEIN 70KDA"/>
    <property type="match status" value="1"/>
</dbReference>
<evidence type="ECO:0000256" key="9">
    <source>
        <dbReference type="HAMAP-Rule" id="MF_00332"/>
    </source>
</evidence>
<dbReference type="PROSITE" id="PS01036">
    <property type="entry name" value="HSP70_3"/>
    <property type="match status" value="1"/>
</dbReference>
<evidence type="ECO:0000256" key="3">
    <source>
        <dbReference type="ARBA" id="ARBA00014415"/>
    </source>
</evidence>
<organism evidence="13 14">
    <name type="scientific">Myroides indicus</name>
    <dbReference type="NCBI Taxonomy" id="1323422"/>
    <lineage>
        <taxon>Bacteria</taxon>
        <taxon>Pseudomonadati</taxon>
        <taxon>Bacteroidota</taxon>
        <taxon>Flavobacteriia</taxon>
        <taxon>Flavobacteriales</taxon>
        <taxon>Flavobacteriaceae</taxon>
        <taxon>Myroides</taxon>
    </lineage>
</organism>
<dbReference type="InterPro" id="IPR018181">
    <property type="entry name" value="Heat_shock_70_CS"/>
</dbReference>
<feature type="coiled-coil region" evidence="11">
    <location>
        <begin position="246"/>
        <end position="273"/>
    </location>
</feature>
<dbReference type="FunFam" id="2.60.34.10:FF:000014">
    <property type="entry name" value="Chaperone protein DnaK HSP70"/>
    <property type="match status" value="1"/>
</dbReference>
<keyword evidence="4 9" id="KW-0597">Phosphoprotein</keyword>
<dbReference type="SUPFAM" id="SSF100920">
    <property type="entry name" value="Heat shock protein 70kD (HSP70), peptide-binding domain"/>
    <property type="match status" value="1"/>
</dbReference>
<dbReference type="EMBL" id="SOAG01000003">
    <property type="protein sequence ID" value="TDS65114.1"/>
    <property type="molecule type" value="Genomic_DNA"/>
</dbReference>
<keyword evidence="11" id="KW-0175">Coiled coil</keyword>
<evidence type="ECO:0000256" key="5">
    <source>
        <dbReference type="ARBA" id="ARBA00022741"/>
    </source>
</evidence>
<evidence type="ECO:0000256" key="6">
    <source>
        <dbReference type="ARBA" id="ARBA00022840"/>
    </source>
</evidence>
<dbReference type="Gene3D" id="2.60.34.10">
    <property type="entry name" value="Substrate Binding Domain Of DNAk, Chain A, domain 1"/>
    <property type="match status" value="1"/>
</dbReference>
<accession>A0A4R7F626</accession>
<comment type="similarity">
    <text evidence="2 9 10">Belongs to the heat shock protein 70 family.</text>
</comment>
<keyword evidence="8 9" id="KW-0143">Chaperone</keyword>
<dbReference type="FunFam" id="3.90.640.10:FF:000003">
    <property type="entry name" value="Molecular chaperone DnaK"/>
    <property type="match status" value="1"/>
</dbReference>
<dbReference type="NCBIfam" id="NF003520">
    <property type="entry name" value="PRK05183.1"/>
    <property type="match status" value="1"/>
</dbReference>
<dbReference type="SUPFAM" id="SSF100934">
    <property type="entry name" value="Heat shock protein 70kD (HSP70), C-terminal subdomain"/>
    <property type="match status" value="1"/>
</dbReference>
<dbReference type="Gene3D" id="3.90.640.10">
    <property type="entry name" value="Actin, Chain A, domain 4"/>
    <property type="match status" value="1"/>
</dbReference>
<sequence length="634" mass="68445">MSKIIGIDLGTTNSCVSVMEGNEPVVIPNAEGKRTTPSVVAFVEGGEIKVGDPAKRQAVTNPTKTISSIKRFMGEKYSEAAKEVEVVPYKILKGDNDTPRVDIDGRLYTPQEISAMTLQKMKKTAEDYLGQEVTEAVITVPAYFNDAQRQATKEAGEIAGLKVRRIINEPTAAALAYGLDKTGKDQKVVVYDLGGGTFDISILELGDGVFEVLSTNGDTHLGGDDFDNVIINWLADEFNSAEGVDLRKDAMALQRLKEAAEKAKVELSSATQTEINLPYVTATASGPKHLVQTLTRAKFEQLSDDLVRRSMIPCEKALKDAGLSKSDIDEVILVGGSTRIPRIQEEVEKFFGKKPHKGVNPDEVVAIGAAIQGGVLTGDVKDVLLLDVTPLSLGIETMGGVFTKLIEANTTIPTKKSQVFSTAADNQPSVEIHVLQGERPMANDNKTIGRFHLDGIPPAQRGVPQIEVTFDIDANGIIKVSATDKGTGKSHDIRIEASSGLTEEEIERMKKEAEANADADKKAKESADKINEADTMIFQTEKQLKEFGDKLSTNNKSAIEGALDELKKAYETKSVDTIQPALDKINEAWKAASEEMYKAQAEAQQGGESTQQDQTTGGPDNAGGAQDVDYEEVK</sequence>
<dbReference type="Gene3D" id="1.20.1270.10">
    <property type="match status" value="1"/>
</dbReference>
<protein>
    <recommendedName>
        <fullName evidence="3 9">Chaperone protein DnaK</fullName>
    </recommendedName>
    <alternativeName>
        <fullName evidence="9">HSP70</fullName>
    </alternativeName>
    <alternativeName>
        <fullName evidence="9">Heat shock 70 kDa protein</fullName>
    </alternativeName>
    <alternativeName>
        <fullName evidence="9">Heat shock protein 70</fullName>
    </alternativeName>
</protein>
<dbReference type="FunFam" id="3.30.420.40:FF:000004">
    <property type="entry name" value="Molecular chaperone DnaK"/>
    <property type="match status" value="1"/>
</dbReference>